<feature type="region of interest" description="Disordered" evidence="1">
    <location>
        <begin position="578"/>
        <end position="601"/>
    </location>
</feature>
<keyword evidence="5" id="KW-1185">Reference proteome</keyword>
<feature type="compositionally biased region" description="Polar residues" evidence="1">
    <location>
        <begin position="591"/>
        <end position="601"/>
    </location>
</feature>
<proteinExistence type="predicted"/>
<keyword evidence="2" id="KW-1133">Transmembrane helix</keyword>
<sequence length="601" mass="67107">MDSSQRLTYDTAILFWRVITQIFFREITPRGGSNIPRDGPVIFVGAPHNNQFLDLILNVQVYQETGRHVQFLMAAHSMKRRWIGFFARLMACIPVTRAQDEAKPGKGRISLSPDDPFVVVGHGTQFLKDLKPRMHIMLPKSLNAATAEVAEVISDTRVRLKKEFEERFDSVTEYKVLPVVDQSDMYHHVYKCLQSGGSIGIFPEGGSHDRTDLLPLKAGVSIMALGAMADDPGVKVKIVPVGLNYFHAHKFRSRAVVEFGTPLDVPEKYVEMFKQGGAQKREAVTKFLDLIYDGLKTVTVRAPDYETLMLIQAVRRLYQPPGQHLTLDQVVDLNRKLLVAYGKYKEKPRVQALQNDVLKYNSLLRNLGLRDHQVPRAQKSGWRTLGLLLYRIVLLLFWTILALPGTVLSSPILVIAKIISRKKAKEALAASTVKIAGRDVLATWKVLIALGLTPVLFLFYSIVATVMVTRANAPFKWKVLTPFATLVGLPIMNYASLKFGEAGMDVVKSLPPLIVALIPGQNRSLEKLRAMRANLAERVADLVDDLGPEVIDDFDESRIITPRTRSYGDLSSIAGLRQRKTDGAADDEGNYTDSVSKHLSI</sequence>
<evidence type="ECO:0000259" key="3">
    <source>
        <dbReference type="SMART" id="SM00563"/>
    </source>
</evidence>
<comment type="caution">
    <text evidence="4">The sequence shown here is derived from an EMBL/GenBank/DDBJ whole genome shotgun (WGS) entry which is preliminary data.</text>
</comment>
<dbReference type="GO" id="GO:0004366">
    <property type="term" value="F:glycerol-3-phosphate O-acyltransferase activity"/>
    <property type="evidence" value="ECO:0007669"/>
    <property type="project" value="TreeGrafter"/>
</dbReference>
<dbReference type="InterPro" id="IPR052744">
    <property type="entry name" value="GPAT/DAPAT"/>
</dbReference>
<evidence type="ECO:0000256" key="2">
    <source>
        <dbReference type="SAM" id="Phobius"/>
    </source>
</evidence>
<evidence type="ECO:0000256" key="1">
    <source>
        <dbReference type="SAM" id="MobiDB-lite"/>
    </source>
</evidence>
<reference evidence="4 5" key="1">
    <citation type="submission" date="2019-12" db="EMBL/GenBank/DDBJ databases">
        <authorList>
            <person name="Floudas D."/>
            <person name="Bentzer J."/>
            <person name="Ahren D."/>
            <person name="Johansson T."/>
            <person name="Persson P."/>
            <person name="Tunlid A."/>
        </authorList>
    </citation>
    <scope>NUCLEOTIDE SEQUENCE [LARGE SCALE GENOMIC DNA]</scope>
    <source>
        <strain evidence="4 5">CBS 102.39</strain>
    </source>
</reference>
<feature type="transmembrane region" description="Helical" evidence="2">
    <location>
        <begin position="388"/>
        <end position="416"/>
    </location>
</feature>
<dbReference type="AlphaFoldDB" id="A0A8H4VQ28"/>
<dbReference type="GO" id="GO:0008654">
    <property type="term" value="P:phospholipid biosynthetic process"/>
    <property type="evidence" value="ECO:0007669"/>
    <property type="project" value="TreeGrafter"/>
</dbReference>
<evidence type="ECO:0000313" key="4">
    <source>
        <dbReference type="EMBL" id="KAF4618731.1"/>
    </source>
</evidence>
<gene>
    <name evidence="4" type="ORF">D9613_010163</name>
</gene>
<dbReference type="PANTHER" id="PTHR31605">
    <property type="entry name" value="GLYCEROL-3-PHOSPHATE O-ACYLTRANSFERASE 1"/>
    <property type="match status" value="1"/>
</dbReference>
<dbReference type="PANTHER" id="PTHR31605:SF0">
    <property type="entry name" value="GLYCEROL-3-PHOSPHATE O-ACYLTRANSFERASE 1"/>
    <property type="match status" value="1"/>
</dbReference>
<keyword evidence="2" id="KW-0472">Membrane</keyword>
<feature type="domain" description="Phospholipid/glycerol acyltransferase" evidence="3">
    <location>
        <begin position="41"/>
        <end position="246"/>
    </location>
</feature>
<name>A0A8H4VQ28_9AGAR</name>
<accession>A0A8H4VQ28</accession>
<protein>
    <recommendedName>
        <fullName evidence="3">Phospholipid/glycerol acyltransferase domain-containing protein</fullName>
    </recommendedName>
</protein>
<dbReference type="EMBL" id="JAACJL010000017">
    <property type="protein sequence ID" value="KAF4618731.1"/>
    <property type="molecule type" value="Genomic_DNA"/>
</dbReference>
<organism evidence="4 5">
    <name type="scientific">Agrocybe pediades</name>
    <dbReference type="NCBI Taxonomy" id="84607"/>
    <lineage>
        <taxon>Eukaryota</taxon>
        <taxon>Fungi</taxon>
        <taxon>Dikarya</taxon>
        <taxon>Basidiomycota</taxon>
        <taxon>Agaricomycotina</taxon>
        <taxon>Agaricomycetes</taxon>
        <taxon>Agaricomycetidae</taxon>
        <taxon>Agaricales</taxon>
        <taxon>Agaricineae</taxon>
        <taxon>Strophariaceae</taxon>
        <taxon>Agrocybe</taxon>
    </lineage>
</organism>
<dbReference type="CDD" id="cd07992">
    <property type="entry name" value="LPLAT_AAK14816-like"/>
    <property type="match status" value="1"/>
</dbReference>
<dbReference type="SUPFAM" id="SSF69593">
    <property type="entry name" value="Glycerol-3-phosphate (1)-acyltransferase"/>
    <property type="match status" value="1"/>
</dbReference>
<evidence type="ECO:0000313" key="5">
    <source>
        <dbReference type="Proteomes" id="UP000521872"/>
    </source>
</evidence>
<dbReference type="SMART" id="SM00563">
    <property type="entry name" value="PlsC"/>
    <property type="match status" value="1"/>
</dbReference>
<dbReference type="Proteomes" id="UP000521872">
    <property type="component" value="Unassembled WGS sequence"/>
</dbReference>
<dbReference type="GO" id="GO:0016287">
    <property type="term" value="F:glycerone-phosphate O-acyltransferase activity"/>
    <property type="evidence" value="ECO:0007669"/>
    <property type="project" value="TreeGrafter"/>
</dbReference>
<feature type="transmembrane region" description="Helical" evidence="2">
    <location>
        <begin position="446"/>
        <end position="467"/>
    </location>
</feature>
<dbReference type="InterPro" id="IPR002123">
    <property type="entry name" value="Plipid/glycerol_acylTrfase"/>
</dbReference>
<keyword evidence="2" id="KW-0812">Transmembrane</keyword>
<dbReference type="Pfam" id="PF01553">
    <property type="entry name" value="Acyltransferase"/>
    <property type="match status" value="1"/>
</dbReference>